<dbReference type="PROSITE" id="PS51278">
    <property type="entry name" value="GATASE_TYPE_2"/>
    <property type="match status" value="1"/>
</dbReference>
<feature type="active site" description="For GATase activity" evidence="8">
    <location>
        <position position="2"/>
    </location>
</feature>
<reference evidence="12 13" key="1">
    <citation type="submission" date="2021-05" db="EMBL/GenBank/DDBJ databases">
        <title>The draft genome of Geobacter pelophilus DSM 12255.</title>
        <authorList>
            <person name="Xu Z."/>
            <person name="Masuda Y."/>
            <person name="Itoh H."/>
            <person name="Senoo K."/>
        </authorList>
    </citation>
    <scope>NUCLEOTIDE SEQUENCE [LARGE SCALE GENOMIC DNA]</scope>
    <source>
        <strain evidence="12 13">DSM 12255</strain>
    </source>
</reference>
<evidence type="ECO:0000256" key="2">
    <source>
        <dbReference type="ARBA" id="ARBA00005752"/>
    </source>
</evidence>
<dbReference type="EC" id="6.3.5.4" evidence="3"/>
<organism evidence="12 13">
    <name type="scientific">Geoanaerobacter pelophilus</name>
    <dbReference type="NCBI Taxonomy" id="60036"/>
    <lineage>
        <taxon>Bacteria</taxon>
        <taxon>Pseudomonadati</taxon>
        <taxon>Thermodesulfobacteriota</taxon>
        <taxon>Desulfuromonadia</taxon>
        <taxon>Geobacterales</taxon>
        <taxon>Geobacteraceae</taxon>
        <taxon>Geoanaerobacter</taxon>
    </lineage>
</organism>
<dbReference type="InterPro" id="IPR017932">
    <property type="entry name" value="GATase_2_dom"/>
</dbReference>
<feature type="binding site" evidence="9">
    <location>
        <position position="287"/>
    </location>
    <ligand>
        <name>ATP</name>
        <dbReference type="ChEBI" id="CHEBI:30616"/>
    </ligand>
</feature>
<dbReference type="CDD" id="cd01991">
    <property type="entry name" value="Asn_synthase_B_C"/>
    <property type="match status" value="1"/>
</dbReference>
<dbReference type="NCBIfam" id="TIGR01536">
    <property type="entry name" value="asn_synth_AEB"/>
    <property type="match status" value="1"/>
</dbReference>
<dbReference type="Pfam" id="PF00733">
    <property type="entry name" value="Asn_synthase"/>
    <property type="match status" value="1"/>
</dbReference>
<dbReference type="Pfam" id="PF13537">
    <property type="entry name" value="GATase_7"/>
    <property type="match status" value="1"/>
</dbReference>
<proteinExistence type="inferred from homology"/>
<evidence type="ECO:0000256" key="5">
    <source>
        <dbReference type="ARBA" id="ARBA00022840"/>
    </source>
</evidence>
<evidence type="ECO:0000313" key="13">
    <source>
        <dbReference type="Proteomes" id="UP000811899"/>
    </source>
</evidence>
<comment type="caution">
    <text evidence="12">The sequence shown here is derived from an EMBL/GenBank/DDBJ whole genome shotgun (WGS) entry which is preliminary data.</text>
</comment>
<dbReference type="CDD" id="cd00712">
    <property type="entry name" value="AsnB"/>
    <property type="match status" value="1"/>
</dbReference>
<dbReference type="Gene3D" id="3.40.50.620">
    <property type="entry name" value="HUPs"/>
    <property type="match status" value="1"/>
</dbReference>
<dbReference type="InterPro" id="IPR051786">
    <property type="entry name" value="ASN_synthetase/amidase"/>
</dbReference>
<evidence type="ECO:0000256" key="6">
    <source>
        <dbReference type="ARBA" id="ARBA00022962"/>
    </source>
</evidence>
<dbReference type="InterPro" id="IPR033738">
    <property type="entry name" value="AsnB_N"/>
</dbReference>
<keyword evidence="8" id="KW-0028">Amino-acid biosynthesis</keyword>
<comment type="similarity">
    <text evidence="2">Belongs to the asparagine synthetase family.</text>
</comment>
<evidence type="ECO:0000256" key="1">
    <source>
        <dbReference type="ARBA" id="ARBA00005187"/>
    </source>
</evidence>
<keyword evidence="4 9" id="KW-0547">Nucleotide-binding</keyword>
<evidence type="ECO:0000256" key="10">
    <source>
        <dbReference type="PIRSR" id="PIRSR001589-3"/>
    </source>
</evidence>
<feature type="domain" description="Glutamine amidotransferase type-2" evidence="11">
    <location>
        <begin position="2"/>
        <end position="211"/>
    </location>
</feature>
<evidence type="ECO:0000313" key="12">
    <source>
        <dbReference type="EMBL" id="MBT0663012.1"/>
    </source>
</evidence>
<dbReference type="InterPro" id="IPR014729">
    <property type="entry name" value="Rossmann-like_a/b/a_fold"/>
</dbReference>
<keyword evidence="12" id="KW-0436">Ligase</keyword>
<comment type="catalytic activity">
    <reaction evidence="7">
        <text>L-aspartate + L-glutamine + ATP + H2O = L-asparagine + L-glutamate + AMP + diphosphate + H(+)</text>
        <dbReference type="Rhea" id="RHEA:12228"/>
        <dbReference type="ChEBI" id="CHEBI:15377"/>
        <dbReference type="ChEBI" id="CHEBI:15378"/>
        <dbReference type="ChEBI" id="CHEBI:29985"/>
        <dbReference type="ChEBI" id="CHEBI:29991"/>
        <dbReference type="ChEBI" id="CHEBI:30616"/>
        <dbReference type="ChEBI" id="CHEBI:33019"/>
        <dbReference type="ChEBI" id="CHEBI:58048"/>
        <dbReference type="ChEBI" id="CHEBI:58359"/>
        <dbReference type="ChEBI" id="CHEBI:456215"/>
        <dbReference type="EC" id="6.3.5.4"/>
    </reaction>
</comment>
<evidence type="ECO:0000256" key="9">
    <source>
        <dbReference type="PIRSR" id="PIRSR001589-2"/>
    </source>
</evidence>
<comment type="pathway">
    <text evidence="1">Amino-acid biosynthesis; L-asparagine biosynthesis; L-asparagine from L-aspartate (L-Gln route): step 1/1.</text>
</comment>
<feature type="site" description="Important for beta-aspartyl-AMP intermediate formation" evidence="10">
    <location>
        <position position="361"/>
    </location>
</feature>
<protein>
    <recommendedName>
        <fullName evidence="3">asparagine synthase (glutamine-hydrolyzing)</fullName>
        <ecNumber evidence="3">6.3.5.4</ecNumber>
    </recommendedName>
</protein>
<dbReference type="GO" id="GO:0004066">
    <property type="term" value="F:asparagine synthase (glutamine-hydrolyzing) activity"/>
    <property type="evidence" value="ECO:0007669"/>
    <property type="project" value="UniProtKB-EC"/>
</dbReference>
<evidence type="ECO:0000256" key="8">
    <source>
        <dbReference type="PIRSR" id="PIRSR001589-1"/>
    </source>
</evidence>
<dbReference type="Gene3D" id="3.60.20.10">
    <property type="entry name" value="Glutamine Phosphoribosylpyrophosphate, subunit 1, domain 1"/>
    <property type="match status" value="1"/>
</dbReference>
<keyword evidence="13" id="KW-1185">Reference proteome</keyword>
<keyword evidence="6 8" id="KW-0315">Glutamine amidotransferase</keyword>
<dbReference type="GO" id="GO:0006529">
    <property type="term" value="P:asparagine biosynthetic process"/>
    <property type="evidence" value="ECO:0007669"/>
    <property type="project" value="UniProtKB-KW"/>
</dbReference>
<dbReference type="SUPFAM" id="SSF52402">
    <property type="entry name" value="Adenine nucleotide alpha hydrolases-like"/>
    <property type="match status" value="1"/>
</dbReference>
<gene>
    <name evidence="12" type="primary">asnB</name>
    <name evidence="12" type="ORF">KI809_01760</name>
</gene>
<dbReference type="InterPro" id="IPR001962">
    <property type="entry name" value="Asn_synthase"/>
</dbReference>
<feature type="binding site" evidence="9">
    <location>
        <begin position="359"/>
        <end position="360"/>
    </location>
    <ligand>
        <name>ATP</name>
        <dbReference type="ChEBI" id="CHEBI:30616"/>
    </ligand>
</feature>
<dbReference type="AlphaFoldDB" id="A0AAW4L0H0"/>
<dbReference type="RefSeq" id="WP_214169789.1">
    <property type="nucleotide sequence ID" value="NZ_JAHCVJ010000001.1"/>
</dbReference>
<dbReference type="PANTHER" id="PTHR43284">
    <property type="entry name" value="ASPARAGINE SYNTHETASE (GLUTAMINE-HYDROLYZING)"/>
    <property type="match status" value="1"/>
</dbReference>
<accession>A0AAW4L0H0</accession>
<dbReference type="EMBL" id="JAHCVJ010000001">
    <property type="protein sequence ID" value="MBT0663012.1"/>
    <property type="molecule type" value="Genomic_DNA"/>
</dbReference>
<dbReference type="GO" id="GO:0005829">
    <property type="term" value="C:cytosol"/>
    <property type="evidence" value="ECO:0007669"/>
    <property type="project" value="TreeGrafter"/>
</dbReference>
<dbReference type="Proteomes" id="UP000811899">
    <property type="component" value="Unassembled WGS sequence"/>
</dbReference>
<dbReference type="PANTHER" id="PTHR43284:SF1">
    <property type="entry name" value="ASPARAGINE SYNTHETASE"/>
    <property type="match status" value="1"/>
</dbReference>
<evidence type="ECO:0000259" key="11">
    <source>
        <dbReference type="PROSITE" id="PS51278"/>
    </source>
</evidence>
<name>A0AAW4L0H0_9BACT</name>
<feature type="binding site" evidence="9">
    <location>
        <position position="98"/>
    </location>
    <ligand>
        <name>L-glutamine</name>
        <dbReference type="ChEBI" id="CHEBI:58359"/>
    </ligand>
</feature>
<dbReference type="InterPro" id="IPR029055">
    <property type="entry name" value="Ntn_hydrolases_N"/>
</dbReference>
<keyword evidence="5 9" id="KW-0067">ATP-binding</keyword>
<evidence type="ECO:0000256" key="4">
    <source>
        <dbReference type="ARBA" id="ARBA00022741"/>
    </source>
</evidence>
<dbReference type="PIRSF" id="PIRSF001589">
    <property type="entry name" value="Asn_synthetase_glu-h"/>
    <property type="match status" value="1"/>
</dbReference>
<dbReference type="GO" id="GO:0005524">
    <property type="term" value="F:ATP binding"/>
    <property type="evidence" value="ECO:0007669"/>
    <property type="project" value="UniProtKB-KW"/>
</dbReference>
<sequence>MCGICGIYNRDEVVTSAELLAMNDTLLHRGPDSTGHFIHDTVGLAMRRLSIIDLMNGSQPFFNETKSVVCVCNGEIYNYKELTDELVNKGHRFISKSDAEILPHLYEEYGERFLEKLVGMFAIALFDISRGQLFLARDRMGEKPLYYSNQKGVFLFASELKALLRHKGITTKTNYSALYSYLQYRYIPSPETAYEDFFKLPPANYLVYQNGTYVIKPYWQPESIQIDPNKSFAQAKEELATTLQMSVKSQLISDVPLGAFLSGGVDSSIVVGMMRRCGMQDIRTFSIRFPEKSYDESAYARQVAKLFDTNHTEFEVNCGIHESVSDIISSFDEPFADSSALPVYYLSKMTKQNVTVALSGDGGDELFGGYSRYRGMQLSMRYSMLPLFVRKTFEGIVRSTFKDNDEKIETSVRRKLLRFLDFTREVRANHSSFLPSIATKEFERIFSGRFLDELRCSKILHLGLNYDSIPNNKVLDAMMQYDINWFLPDDILTKVDRMSMRHSLETRAPFLDYRVVELALSLPTAFKVNNGQTKHILKETFKGMLPNDILYRQKQGFVVPLAKWFKKELNSFLRDYLLSSTMEELFNLSSILQMIEDHESGKSDNADQLWTLLCLSVWREKSLKS</sequence>
<evidence type="ECO:0000256" key="3">
    <source>
        <dbReference type="ARBA" id="ARBA00012737"/>
    </source>
</evidence>
<dbReference type="SUPFAM" id="SSF56235">
    <property type="entry name" value="N-terminal nucleophile aminohydrolases (Ntn hydrolases)"/>
    <property type="match status" value="1"/>
</dbReference>
<evidence type="ECO:0000256" key="7">
    <source>
        <dbReference type="ARBA" id="ARBA00048741"/>
    </source>
</evidence>
<keyword evidence="8" id="KW-0061">Asparagine biosynthesis</keyword>
<dbReference type="InterPro" id="IPR006426">
    <property type="entry name" value="Asn_synth_AEB"/>
</dbReference>